<comment type="catalytic activity">
    <reaction evidence="8">
        <text>L-threonyl-[protein] + ATP = O-phospho-L-threonyl-[protein] + ADP + H(+)</text>
        <dbReference type="Rhea" id="RHEA:46608"/>
        <dbReference type="Rhea" id="RHEA-COMP:11060"/>
        <dbReference type="Rhea" id="RHEA-COMP:11605"/>
        <dbReference type="ChEBI" id="CHEBI:15378"/>
        <dbReference type="ChEBI" id="CHEBI:30013"/>
        <dbReference type="ChEBI" id="CHEBI:30616"/>
        <dbReference type="ChEBI" id="CHEBI:61977"/>
        <dbReference type="ChEBI" id="CHEBI:456216"/>
        <dbReference type="EC" id="2.7.11.1"/>
    </reaction>
</comment>
<dbReference type="GO" id="GO:0044877">
    <property type="term" value="F:protein-containing complex binding"/>
    <property type="evidence" value="ECO:0007669"/>
    <property type="project" value="InterPro"/>
</dbReference>
<protein>
    <recommendedName>
        <fullName evidence="2">non-specific serine/threonine protein kinase</fullName>
        <ecNumber evidence="2">2.7.11.1</ecNumber>
    </recommendedName>
</protein>
<evidence type="ECO:0000256" key="3">
    <source>
        <dbReference type="ARBA" id="ARBA00022679"/>
    </source>
</evidence>
<dbReference type="GO" id="GO:0005634">
    <property type="term" value="C:nucleus"/>
    <property type="evidence" value="ECO:0007669"/>
    <property type="project" value="TreeGrafter"/>
</dbReference>
<comment type="similarity">
    <text evidence="1">Belongs to the PI3/PI4-kinase family.</text>
</comment>
<dbReference type="GO" id="GO:0031931">
    <property type="term" value="C:TORC1 complex"/>
    <property type="evidence" value="ECO:0007669"/>
    <property type="project" value="TreeGrafter"/>
</dbReference>
<feature type="domain" description="FAT" evidence="11">
    <location>
        <begin position="1"/>
        <end position="110"/>
    </location>
</feature>
<feature type="domain" description="PI3K/PI4K catalytic" evidence="10">
    <location>
        <begin position="300"/>
        <end position="341"/>
    </location>
</feature>
<feature type="non-terminal residue" evidence="12">
    <location>
        <position position="1"/>
    </location>
</feature>
<evidence type="ECO:0000256" key="4">
    <source>
        <dbReference type="ARBA" id="ARBA00022737"/>
    </source>
</evidence>
<proteinExistence type="inferred from homology"/>
<dbReference type="InterPro" id="IPR009076">
    <property type="entry name" value="FRB_dom"/>
</dbReference>
<dbReference type="Pfam" id="PF08771">
    <property type="entry name" value="FRB_dom"/>
    <property type="match status" value="1"/>
</dbReference>
<evidence type="ECO:0000256" key="6">
    <source>
        <dbReference type="ARBA" id="ARBA00022777"/>
    </source>
</evidence>
<dbReference type="Gene3D" id="1.20.120.150">
    <property type="entry name" value="FKBP12-rapamycin binding domain"/>
    <property type="match status" value="1"/>
</dbReference>
<dbReference type="InterPro" id="IPR057564">
    <property type="entry name" value="HEAT_ATR"/>
</dbReference>
<keyword evidence="7" id="KW-0067">ATP-binding</keyword>
<dbReference type="GO" id="GO:0016242">
    <property type="term" value="P:negative regulation of macroautophagy"/>
    <property type="evidence" value="ECO:0007669"/>
    <property type="project" value="TreeGrafter"/>
</dbReference>
<dbReference type="Proteomes" id="UP000553632">
    <property type="component" value="Unassembled WGS sequence"/>
</dbReference>
<evidence type="ECO:0000259" key="10">
    <source>
        <dbReference type="PROSITE" id="PS50290"/>
    </source>
</evidence>
<accession>A0A7J6RTD7</accession>
<gene>
    <name evidence="12" type="primary">TOR1_1</name>
    <name evidence="12" type="ORF">FOZ63_002381</name>
</gene>
<dbReference type="SUPFAM" id="SSF56112">
    <property type="entry name" value="Protein kinase-like (PK-like)"/>
    <property type="match status" value="1"/>
</dbReference>
<dbReference type="SUPFAM" id="SSF47212">
    <property type="entry name" value="FKBP12-rapamycin-binding domain of FKBP-rapamycin-associated protein (FRAP)"/>
    <property type="match status" value="1"/>
</dbReference>
<sequence>VLEESKPYLLNALRGFTKSIILSDPPQLQDVLRLITLGFKYSGDSDLELELQKGFDQAPLVAWLQVTPQLIARLRSKRQSLRTTVHQLLSRVGVTYPQALVFPLTVATRSSVSTFVISSKRLLQEISTHRKTLVQQNQLVSSELIRISMLWHEIWCEALEEGSRLYYAEHDVNGMIEVLKPLHEMMLQGPQTLRETSFTQAFGRDLREALKWIHAYEREEARRQQEDVDFCAEGESARSDDKRLDLIDQAWQIYYKVFQKIHKQYVSPLLLNARNLELAVPGTYTPEREESGDLITISYFSPSIDIIASKQKPRIIHMRGSDGRSYKFVLKVRARKILEDL</sequence>
<keyword evidence="6 12" id="KW-0418">Kinase</keyword>
<dbReference type="FunFam" id="1.20.120.150:FF:000001">
    <property type="entry name" value="Serine/threonine-protein kinase TOR"/>
    <property type="match status" value="1"/>
</dbReference>
<dbReference type="InterPro" id="IPR011009">
    <property type="entry name" value="Kinase-like_dom_sf"/>
</dbReference>
<dbReference type="Pfam" id="PF23593">
    <property type="entry name" value="HEAT_ATR"/>
    <property type="match status" value="1"/>
</dbReference>
<comment type="catalytic activity">
    <reaction evidence="9">
        <text>L-seryl-[protein] + ATP = O-phospho-L-seryl-[protein] + ADP + H(+)</text>
        <dbReference type="Rhea" id="RHEA:17989"/>
        <dbReference type="Rhea" id="RHEA-COMP:9863"/>
        <dbReference type="Rhea" id="RHEA-COMP:11604"/>
        <dbReference type="ChEBI" id="CHEBI:15378"/>
        <dbReference type="ChEBI" id="CHEBI:29999"/>
        <dbReference type="ChEBI" id="CHEBI:30616"/>
        <dbReference type="ChEBI" id="CHEBI:83421"/>
        <dbReference type="ChEBI" id="CHEBI:456216"/>
        <dbReference type="EC" id="2.7.11.1"/>
    </reaction>
</comment>
<keyword evidence="3" id="KW-0808">Transferase</keyword>
<dbReference type="PANTHER" id="PTHR11139">
    <property type="entry name" value="ATAXIA TELANGIECTASIA MUTATED ATM -RELATED"/>
    <property type="match status" value="1"/>
</dbReference>
<dbReference type="InterPro" id="IPR036738">
    <property type="entry name" value="FRB_sf"/>
</dbReference>
<dbReference type="GO" id="GO:0005737">
    <property type="term" value="C:cytoplasm"/>
    <property type="evidence" value="ECO:0007669"/>
    <property type="project" value="TreeGrafter"/>
</dbReference>
<comment type="caution">
    <text evidence="12">The sequence shown here is derived from an EMBL/GenBank/DDBJ whole genome shotgun (WGS) entry which is preliminary data.</text>
</comment>
<evidence type="ECO:0000313" key="13">
    <source>
        <dbReference type="Proteomes" id="UP000553632"/>
    </source>
</evidence>
<dbReference type="AlphaFoldDB" id="A0A7J6RTD7"/>
<evidence type="ECO:0000313" key="12">
    <source>
        <dbReference type="EMBL" id="KAF4723556.1"/>
    </source>
</evidence>
<reference evidence="12 13" key="1">
    <citation type="submission" date="2020-04" db="EMBL/GenBank/DDBJ databases">
        <title>Perkinsus olseni comparative genomics.</title>
        <authorList>
            <person name="Bogema D.R."/>
        </authorList>
    </citation>
    <scope>NUCLEOTIDE SEQUENCE [LARGE SCALE GENOMIC DNA]</scope>
    <source>
        <strain evidence="12 13">ATCC PRA-207</strain>
    </source>
</reference>
<keyword evidence="4" id="KW-0677">Repeat</keyword>
<dbReference type="GO" id="GO:0004674">
    <property type="term" value="F:protein serine/threonine kinase activity"/>
    <property type="evidence" value="ECO:0007669"/>
    <property type="project" value="UniProtKB-EC"/>
</dbReference>
<evidence type="ECO:0000256" key="2">
    <source>
        <dbReference type="ARBA" id="ARBA00012513"/>
    </source>
</evidence>
<dbReference type="InterPro" id="IPR014009">
    <property type="entry name" value="PIK_FAT"/>
</dbReference>
<evidence type="ECO:0000256" key="8">
    <source>
        <dbReference type="ARBA" id="ARBA00047899"/>
    </source>
</evidence>
<dbReference type="GO" id="GO:0005524">
    <property type="term" value="F:ATP binding"/>
    <property type="evidence" value="ECO:0007669"/>
    <property type="project" value="UniProtKB-KW"/>
</dbReference>
<name>A0A7J6RTD7_PEROL</name>
<dbReference type="InterPro" id="IPR050517">
    <property type="entry name" value="DDR_Repair_Kinase"/>
</dbReference>
<dbReference type="PROSITE" id="PS50290">
    <property type="entry name" value="PI3_4_KINASE_3"/>
    <property type="match status" value="1"/>
</dbReference>
<dbReference type="PANTHER" id="PTHR11139:SF9">
    <property type="entry name" value="SERINE_THREONINE-PROTEIN KINASE MTOR"/>
    <property type="match status" value="1"/>
</dbReference>
<dbReference type="GO" id="GO:0031929">
    <property type="term" value="P:TOR signaling"/>
    <property type="evidence" value="ECO:0007669"/>
    <property type="project" value="TreeGrafter"/>
</dbReference>
<dbReference type="InterPro" id="IPR000403">
    <property type="entry name" value="PI3/4_kinase_cat_dom"/>
</dbReference>
<dbReference type="EC" id="2.7.11.1" evidence="2"/>
<organism evidence="12 13">
    <name type="scientific">Perkinsus olseni</name>
    <name type="common">Perkinsus atlanticus</name>
    <dbReference type="NCBI Taxonomy" id="32597"/>
    <lineage>
        <taxon>Eukaryota</taxon>
        <taxon>Sar</taxon>
        <taxon>Alveolata</taxon>
        <taxon>Perkinsozoa</taxon>
        <taxon>Perkinsea</taxon>
        <taxon>Perkinsida</taxon>
        <taxon>Perkinsidae</taxon>
        <taxon>Perkinsus</taxon>
    </lineage>
</organism>
<dbReference type="PROSITE" id="PS51189">
    <property type="entry name" value="FAT"/>
    <property type="match status" value="1"/>
</dbReference>
<evidence type="ECO:0000256" key="7">
    <source>
        <dbReference type="ARBA" id="ARBA00022840"/>
    </source>
</evidence>
<dbReference type="SMART" id="SM01345">
    <property type="entry name" value="Rapamycin_bind"/>
    <property type="match status" value="1"/>
</dbReference>
<keyword evidence="5" id="KW-0547">Nucleotide-binding</keyword>
<evidence type="ECO:0000256" key="9">
    <source>
        <dbReference type="ARBA" id="ARBA00048679"/>
    </source>
</evidence>
<evidence type="ECO:0000256" key="1">
    <source>
        <dbReference type="ARBA" id="ARBA00011031"/>
    </source>
</evidence>
<evidence type="ECO:0000256" key="5">
    <source>
        <dbReference type="ARBA" id="ARBA00022741"/>
    </source>
</evidence>
<dbReference type="EMBL" id="JABANO010023434">
    <property type="protein sequence ID" value="KAF4723556.1"/>
    <property type="molecule type" value="Genomic_DNA"/>
</dbReference>
<keyword evidence="13" id="KW-1185">Reference proteome</keyword>
<evidence type="ECO:0000259" key="11">
    <source>
        <dbReference type="PROSITE" id="PS51189"/>
    </source>
</evidence>
<dbReference type="GO" id="GO:0031932">
    <property type="term" value="C:TORC2 complex"/>
    <property type="evidence" value="ECO:0007669"/>
    <property type="project" value="TreeGrafter"/>
</dbReference>